<dbReference type="SUPFAM" id="SSF55785">
    <property type="entry name" value="PYP-like sensor domain (PAS domain)"/>
    <property type="match status" value="1"/>
</dbReference>
<evidence type="ECO:0000256" key="8">
    <source>
        <dbReference type="ARBA" id="ARBA00022991"/>
    </source>
</evidence>
<dbReference type="InterPro" id="IPR001294">
    <property type="entry name" value="Phytochrome"/>
</dbReference>
<keyword evidence="14" id="KW-1185">Reference proteome</keyword>
<dbReference type="Pfam" id="PF08446">
    <property type="entry name" value="PAS_2"/>
    <property type="match status" value="1"/>
</dbReference>
<dbReference type="RefSeq" id="WP_255898068.1">
    <property type="nucleotide sequence ID" value="NZ_JAFMZO010000001.1"/>
</dbReference>
<evidence type="ECO:0000259" key="12">
    <source>
        <dbReference type="PROSITE" id="PS50112"/>
    </source>
</evidence>
<dbReference type="Gene3D" id="3.30.450.40">
    <property type="match status" value="1"/>
</dbReference>
<keyword evidence="5" id="KW-0547">Nucleotide-binding</keyword>
<gene>
    <name evidence="13" type="ORF">ACFSJU_06435</name>
</gene>
<dbReference type="PRINTS" id="PR01033">
    <property type="entry name" value="PHYTOCHROME"/>
</dbReference>
<keyword evidence="3" id="KW-0716">Sensory transduction</keyword>
<evidence type="ECO:0000256" key="2">
    <source>
        <dbReference type="ARBA" id="ARBA00022553"/>
    </source>
</evidence>
<name>A0ABW4ZJ75_9SPHI</name>
<dbReference type="InterPro" id="IPR003018">
    <property type="entry name" value="GAF"/>
</dbReference>
<dbReference type="EMBL" id="JBHUHZ010000001">
    <property type="protein sequence ID" value="MFD2162023.1"/>
    <property type="molecule type" value="Genomic_DNA"/>
</dbReference>
<evidence type="ECO:0000256" key="7">
    <source>
        <dbReference type="ARBA" id="ARBA00022840"/>
    </source>
</evidence>
<organism evidence="13 14">
    <name type="scientific">Paradesertivirga mongoliensis</name>
    <dbReference type="NCBI Taxonomy" id="2100740"/>
    <lineage>
        <taxon>Bacteria</taxon>
        <taxon>Pseudomonadati</taxon>
        <taxon>Bacteroidota</taxon>
        <taxon>Sphingobacteriia</taxon>
        <taxon>Sphingobacteriales</taxon>
        <taxon>Sphingobacteriaceae</taxon>
        <taxon>Paradesertivirga</taxon>
    </lineage>
</organism>
<dbReference type="PANTHER" id="PTHR43065:SF10">
    <property type="entry name" value="PEROXIDE STRESS-ACTIVATED HISTIDINE KINASE MAK3"/>
    <property type="match status" value="1"/>
</dbReference>
<evidence type="ECO:0000313" key="14">
    <source>
        <dbReference type="Proteomes" id="UP001597387"/>
    </source>
</evidence>
<accession>A0ABW4ZJ75</accession>
<feature type="domain" description="Phytochrome chromophore attachment site" evidence="11">
    <location>
        <begin position="146"/>
        <end position="304"/>
    </location>
</feature>
<keyword evidence="7" id="KW-0067">ATP-binding</keyword>
<reference evidence="14" key="1">
    <citation type="journal article" date="2019" name="Int. J. Syst. Evol. Microbiol.">
        <title>The Global Catalogue of Microorganisms (GCM) 10K type strain sequencing project: providing services to taxonomists for standard genome sequencing and annotation.</title>
        <authorList>
            <consortium name="The Broad Institute Genomics Platform"/>
            <consortium name="The Broad Institute Genome Sequencing Center for Infectious Disease"/>
            <person name="Wu L."/>
            <person name="Ma J."/>
        </authorList>
    </citation>
    <scope>NUCLEOTIDE SEQUENCE [LARGE SCALE GENOMIC DNA]</scope>
    <source>
        <strain evidence="14">KCTC 42217</strain>
    </source>
</reference>
<proteinExistence type="predicted"/>
<dbReference type="PANTHER" id="PTHR43065">
    <property type="entry name" value="SENSOR HISTIDINE KINASE"/>
    <property type="match status" value="1"/>
</dbReference>
<evidence type="ECO:0000259" key="11">
    <source>
        <dbReference type="PROSITE" id="PS50046"/>
    </source>
</evidence>
<evidence type="ECO:0000313" key="13">
    <source>
        <dbReference type="EMBL" id="MFD2162023.1"/>
    </source>
</evidence>
<keyword evidence="6" id="KW-0418">Kinase</keyword>
<dbReference type="CDD" id="cd00130">
    <property type="entry name" value="PAS"/>
    <property type="match status" value="1"/>
</dbReference>
<evidence type="ECO:0000256" key="6">
    <source>
        <dbReference type="ARBA" id="ARBA00022777"/>
    </source>
</evidence>
<dbReference type="Gene3D" id="3.30.450.270">
    <property type="match status" value="1"/>
</dbReference>
<evidence type="ECO:0000256" key="3">
    <source>
        <dbReference type="ARBA" id="ARBA00022606"/>
    </source>
</evidence>
<comment type="caution">
    <text evidence="13">The sequence shown here is derived from an EMBL/GenBank/DDBJ whole genome shotgun (WGS) entry which is preliminary data.</text>
</comment>
<evidence type="ECO:0000256" key="10">
    <source>
        <dbReference type="ARBA" id="ARBA00023170"/>
    </source>
</evidence>
<keyword evidence="10" id="KW-0675">Receptor</keyword>
<evidence type="ECO:0000256" key="1">
    <source>
        <dbReference type="ARBA" id="ARBA00022543"/>
    </source>
</evidence>
<keyword evidence="2" id="KW-0597">Phosphoprotein</keyword>
<dbReference type="InterPro" id="IPR016132">
    <property type="entry name" value="Phyto_chromo_attachment"/>
</dbReference>
<keyword evidence="1" id="KW-0600">Photoreceptor protein</keyword>
<dbReference type="Gene3D" id="3.30.450.20">
    <property type="entry name" value="PAS domain"/>
    <property type="match status" value="1"/>
</dbReference>
<dbReference type="InterPro" id="IPR029016">
    <property type="entry name" value="GAF-like_dom_sf"/>
</dbReference>
<dbReference type="Pfam" id="PF01590">
    <property type="entry name" value="GAF"/>
    <property type="match status" value="1"/>
</dbReference>
<dbReference type="InterPro" id="IPR035965">
    <property type="entry name" value="PAS-like_dom_sf"/>
</dbReference>
<protein>
    <submittedName>
        <fullName evidence="13">GAF domain-containing protein</fullName>
    </submittedName>
</protein>
<dbReference type="PROSITE" id="PS50112">
    <property type="entry name" value="PAS"/>
    <property type="match status" value="1"/>
</dbReference>
<dbReference type="PROSITE" id="PS50046">
    <property type="entry name" value="PHYTOCHROME_2"/>
    <property type="match status" value="1"/>
</dbReference>
<dbReference type="InterPro" id="IPR000014">
    <property type="entry name" value="PAS"/>
</dbReference>
<dbReference type="InterPro" id="IPR013515">
    <property type="entry name" value="Phytochrome_cen-reg"/>
</dbReference>
<dbReference type="InterPro" id="IPR043150">
    <property type="entry name" value="Phytochrome_PHY_sf"/>
</dbReference>
<evidence type="ECO:0000256" key="9">
    <source>
        <dbReference type="ARBA" id="ARBA00023012"/>
    </source>
</evidence>
<keyword evidence="8" id="KW-0157">Chromophore</keyword>
<keyword evidence="4" id="KW-0808">Transferase</keyword>
<dbReference type="Pfam" id="PF00360">
    <property type="entry name" value="PHY"/>
    <property type="match status" value="1"/>
</dbReference>
<evidence type="ECO:0000256" key="4">
    <source>
        <dbReference type="ARBA" id="ARBA00022679"/>
    </source>
</evidence>
<dbReference type="InterPro" id="IPR013654">
    <property type="entry name" value="PAS_2"/>
</dbReference>
<dbReference type="Proteomes" id="UP001597387">
    <property type="component" value="Unassembled WGS sequence"/>
</dbReference>
<keyword evidence="9" id="KW-0902">Two-component regulatory system</keyword>
<feature type="domain" description="PAS" evidence="12">
    <location>
        <begin position="30"/>
        <end position="86"/>
    </location>
</feature>
<dbReference type="SUPFAM" id="SSF55781">
    <property type="entry name" value="GAF domain-like"/>
    <property type="match status" value="2"/>
</dbReference>
<evidence type="ECO:0000256" key="5">
    <source>
        <dbReference type="ARBA" id="ARBA00022741"/>
    </source>
</evidence>
<sequence>MNIEAKNYDSEFCGSLPLHNINLIQPYGYLMVLDRDTLSVIQVGENIEALLGISPQNLINNSLSNFIPLSETELLKTRLSSNITDAIPFHLTIKDKQEQTRPCIAILHAKLEFLILEMEEVSGKKAFVDVIQDLKFAMAAIDQAGTVQEACEFSISELKKFSGFNKIMMYKFDENWNGTVIAEVSDERLEPYIGLTFPASDIPKQARDLYLKNPYRLIPSRLYTPVRLYPVRNPVSNSFLDLSDCNLRGVPSVHLEYLGNMDVMASMSTRIIVRDKLWGLISCHHHTEKMLNYEERAVFELLSSIISTKITSIETKDKFDFRNALRQTRGKLLEYIYTDKSFARGLLNHEPNILNLLSAGGAAVIENGVLSTIGAVPKEDDIRNLILWLQNKGIDRVYAESNLSDKYDHAENYIDTGSGVLVIPVDIRRGDYIIAFRHEVIRTVNWGGNPEEAINFEPDGKKYHPRNSFRLWKETLVKTSEPWHSDELAIAEEIRNFIFEFSSKYIHN</sequence>